<dbReference type="InterPro" id="IPR018114">
    <property type="entry name" value="TRYPSIN_HIS"/>
</dbReference>
<evidence type="ECO:0000256" key="16">
    <source>
        <dbReference type="SAM" id="SignalP"/>
    </source>
</evidence>
<dbReference type="GO" id="GO:0042381">
    <property type="term" value="P:hemolymph coagulation"/>
    <property type="evidence" value="ECO:0007669"/>
    <property type="project" value="UniProtKB-KW"/>
</dbReference>
<dbReference type="EMBL" id="MF974562">
    <property type="protein sequence ID" value="AXN69659.1"/>
    <property type="molecule type" value="mRNA"/>
</dbReference>
<keyword evidence="7" id="KW-0430">Lectin</keyword>
<proteinExistence type="evidence at transcript level"/>
<evidence type="ECO:0000256" key="6">
    <source>
        <dbReference type="ARBA" id="ARBA00022729"/>
    </source>
</evidence>
<evidence type="ECO:0000256" key="7">
    <source>
        <dbReference type="ARBA" id="ARBA00022734"/>
    </source>
</evidence>
<protein>
    <recommendedName>
        <fullName evidence="14">limulus clotting factor C</fullName>
        <ecNumber evidence="14">3.4.21.84</ecNumber>
    </recommendedName>
</protein>
<dbReference type="GO" id="GO:0006508">
    <property type="term" value="P:proteolysis"/>
    <property type="evidence" value="ECO:0007669"/>
    <property type="project" value="UniProtKB-KW"/>
</dbReference>
<dbReference type="InterPro" id="IPR033116">
    <property type="entry name" value="TRYPSIN_SER"/>
</dbReference>
<dbReference type="PANTHER" id="PTHR24264">
    <property type="entry name" value="TRYPSIN-RELATED"/>
    <property type="match status" value="1"/>
</dbReference>
<evidence type="ECO:0000256" key="5">
    <source>
        <dbReference type="ARBA" id="ARBA00022670"/>
    </source>
</evidence>
<dbReference type="GO" id="GO:0030246">
    <property type="term" value="F:carbohydrate binding"/>
    <property type="evidence" value="ECO:0007669"/>
    <property type="project" value="UniProtKB-KW"/>
</dbReference>
<dbReference type="InterPro" id="IPR043504">
    <property type="entry name" value="Peptidase_S1_PA_chymotrypsin"/>
</dbReference>
<dbReference type="PANTHER" id="PTHR24264:SF65">
    <property type="entry name" value="SRCR DOMAIN-CONTAINING PROTEIN"/>
    <property type="match status" value="1"/>
</dbReference>
<evidence type="ECO:0000256" key="15">
    <source>
        <dbReference type="RuleBase" id="RU363034"/>
    </source>
</evidence>
<feature type="signal peptide" evidence="16">
    <location>
        <begin position="1"/>
        <end position="27"/>
    </location>
</feature>
<evidence type="ECO:0000256" key="10">
    <source>
        <dbReference type="ARBA" id="ARBA00022825"/>
    </source>
</evidence>
<dbReference type="InterPro" id="IPR001254">
    <property type="entry name" value="Trypsin_dom"/>
</dbReference>
<sequence>MMITWLSFRVMFSLYILLSFTWHSCFCATIKPIVSPKNNETRARLKIELKNCGLNQIKDISSRLRIIGGREAIKGTWPWQVALLNHYREPFCGGTLITPQFVLTAAHCVRRKLYVRAGEHDLMTNEGTEQEIKVDHVFIHPSFDRETVDSDIALLHLKAPFKLGKYVATACLPSRKDEIEIDSLGTILGWGKQKNSAMFGTDVLHQARVPIANISDCRNVYEDYFISNNMLCAGFRSGRVDSCAGDSGGPLLFQKRSRWVIYGITSFGEGCGRKEKYGIYAKVPNFVKWIRRVIHRHS</sequence>
<name>A0A346FLD7_TETCI</name>
<evidence type="ECO:0000256" key="3">
    <source>
        <dbReference type="ARBA" id="ARBA00022536"/>
    </source>
</evidence>
<dbReference type="FunFam" id="2.40.10.10:FF:000120">
    <property type="entry name" value="Putative serine protease"/>
    <property type="match status" value="1"/>
</dbReference>
<keyword evidence="10 15" id="KW-0720">Serine protease</keyword>
<keyword evidence="12" id="KW-1015">Disulfide bond</keyword>
<dbReference type="GO" id="GO:0005615">
    <property type="term" value="C:extracellular space"/>
    <property type="evidence" value="ECO:0007669"/>
    <property type="project" value="TreeGrafter"/>
</dbReference>
<dbReference type="GO" id="GO:0004252">
    <property type="term" value="F:serine-type endopeptidase activity"/>
    <property type="evidence" value="ECO:0007669"/>
    <property type="project" value="InterPro"/>
</dbReference>
<feature type="domain" description="Peptidase S1" evidence="17">
    <location>
        <begin position="66"/>
        <end position="295"/>
    </location>
</feature>
<evidence type="ECO:0000256" key="13">
    <source>
        <dbReference type="ARBA" id="ARBA00052079"/>
    </source>
</evidence>
<keyword evidence="11" id="KW-0130">Cell adhesion</keyword>
<reference evidence="18" key="1">
    <citation type="submission" date="2017-09" db="EMBL/GenBank/DDBJ databases">
        <title>Identification of serine proteases in Tetranychus cinnabarinus.</title>
        <authorList>
            <person name="Nan C."/>
        </authorList>
    </citation>
    <scope>NUCLEOTIDE SEQUENCE</scope>
</reference>
<evidence type="ECO:0000256" key="2">
    <source>
        <dbReference type="ARBA" id="ARBA00022525"/>
    </source>
</evidence>
<dbReference type="InterPro" id="IPR050127">
    <property type="entry name" value="Serine_Proteases_S1"/>
</dbReference>
<keyword evidence="8 15" id="KW-0378">Hydrolase</keyword>
<organism evidence="18">
    <name type="scientific">Tetranychus cinnabarinus</name>
    <name type="common">Carmine spider mite</name>
    <name type="synonym">Acarus cinnabarinus</name>
    <dbReference type="NCBI Taxonomy" id="93129"/>
    <lineage>
        <taxon>Eukaryota</taxon>
        <taxon>Metazoa</taxon>
        <taxon>Ecdysozoa</taxon>
        <taxon>Arthropoda</taxon>
        <taxon>Chelicerata</taxon>
        <taxon>Arachnida</taxon>
        <taxon>Acari</taxon>
        <taxon>Acariformes</taxon>
        <taxon>Trombidiformes</taxon>
        <taxon>Prostigmata</taxon>
        <taxon>Eleutherengona</taxon>
        <taxon>Raphignathae</taxon>
        <taxon>Tetranychoidea</taxon>
        <taxon>Tetranychidae</taxon>
        <taxon>Tetranychus</taxon>
    </lineage>
</organism>
<feature type="chain" id="PRO_5016988469" description="limulus clotting factor C" evidence="16">
    <location>
        <begin position="28"/>
        <end position="298"/>
    </location>
</feature>
<evidence type="ECO:0000256" key="4">
    <source>
        <dbReference type="ARBA" id="ARBA00022659"/>
    </source>
</evidence>
<evidence type="ECO:0000256" key="12">
    <source>
        <dbReference type="ARBA" id="ARBA00023157"/>
    </source>
</evidence>
<evidence type="ECO:0000256" key="9">
    <source>
        <dbReference type="ARBA" id="ARBA00022820"/>
    </source>
</evidence>
<dbReference type="GO" id="GO:0007155">
    <property type="term" value="P:cell adhesion"/>
    <property type="evidence" value="ECO:0007669"/>
    <property type="project" value="UniProtKB-KW"/>
</dbReference>
<dbReference type="Gene3D" id="2.40.10.10">
    <property type="entry name" value="Trypsin-like serine proteases"/>
    <property type="match status" value="1"/>
</dbReference>
<evidence type="ECO:0000256" key="11">
    <source>
        <dbReference type="ARBA" id="ARBA00022889"/>
    </source>
</evidence>
<dbReference type="PROSITE" id="PS00135">
    <property type="entry name" value="TRYPSIN_SER"/>
    <property type="match status" value="1"/>
</dbReference>
<dbReference type="Pfam" id="PF00089">
    <property type="entry name" value="Trypsin"/>
    <property type="match status" value="1"/>
</dbReference>
<dbReference type="SMART" id="SM00020">
    <property type="entry name" value="Tryp_SPc"/>
    <property type="match status" value="1"/>
</dbReference>
<dbReference type="PRINTS" id="PR00722">
    <property type="entry name" value="CHYMOTRYPSIN"/>
</dbReference>
<evidence type="ECO:0000313" key="18">
    <source>
        <dbReference type="EMBL" id="AXN69659.1"/>
    </source>
</evidence>
<keyword evidence="5 15" id="KW-0645">Protease</keyword>
<keyword evidence="3" id="KW-0245">EGF-like domain</keyword>
<comment type="catalytic activity">
    <reaction evidence="13">
        <text>Selective cleavage of 103-Arg-|-Ser-104 and 124-Ile-|-Ile-125 bonds in Limulus clotting factor B to form activated factor B. Cleavage of -Pro-Arg-|-Xaa- bonds in synthetic substrates.</text>
        <dbReference type="EC" id="3.4.21.84"/>
    </reaction>
</comment>
<keyword evidence="2" id="KW-0964">Secreted</keyword>
<keyword evidence="6 16" id="KW-0732">Signal</keyword>
<keyword evidence="4" id="KW-0768">Sushi</keyword>
<dbReference type="InterPro" id="IPR009003">
    <property type="entry name" value="Peptidase_S1_PA"/>
</dbReference>
<evidence type="ECO:0000256" key="1">
    <source>
        <dbReference type="ARBA" id="ARBA00004613"/>
    </source>
</evidence>
<evidence type="ECO:0000259" key="17">
    <source>
        <dbReference type="PROSITE" id="PS50240"/>
    </source>
</evidence>
<dbReference type="InterPro" id="IPR001314">
    <property type="entry name" value="Peptidase_S1A"/>
</dbReference>
<dbReference type="PROSITE" id="PS50240">
    <property type="entry name" value="TRYPSIN_DOM"/>
    <property type="match status" value="1"/>
</dbReference>
<dbReference type="PROSITE" id="PS00134">
    <property type="entry name" value="TRYPSIN_HIS"/>
    <property type="match status" value="1"/>
</dbReference>
<evidence type="ECO:0000256" key="8">
    <source>
        <dbReference type="ARBA" id="ARBA00022801"/>
    </source>
</evidence>
<dbReference type="AlphaFoldDB" id="A0A346FLD7"/>
<dbReference type="EC" id="3.4.21.84" evidence="14"/>
<accession>A0A346FLD7</accession>
<keyword evidence="9" id="KW-0353">Hemolymph clotting</keyword>
<dbReference type="SUPFAM" id="SSF50494">
    <property type="entry name" value="Trypsin-like serine proteases"/>
    <property type="match status" value="1"/>
</dbReference>
<comment type="subcellular location">
    <subcellularLocation>
        <location evidence="1">Secreted</location>
    </subcellularLocation>
</comment>
<evidence type="ECO:0000256" key="14">
    <source>
        <dbReference type="ARBA" id="ARBA00066707"/>
    </source>
</evidence>
<dbReference type="CDD" id="cd00190">
    <property type="entry name" value="Tryp_SPc"/>
    <property type="match status" value="1"/>
</dbReference>